<comment type="caution">
    <text evidence="4">The sequence shown here is derived from an EMBL/GenBank/DDBJ whole genome shotgun (WGS) entry which is preliminary data.</text>
</comment>
<dbReference type="Gene3D" id="3.40.630.30">
    <property type="match status" value="1"/>
</dbReference>
<dbReference type="SUPFAM" id="SSF55729">
    <property type="entry name" value="Acyl-CoA N-acyltransferases (Nat)"/>
    <property type="match status" value="1"/>
</dbReference>
<evidence type="ECO:0000256" key="2">
    <source>
        <dbReference type="ARBA" id="ARBA00023315"/>
    </source>
</evidence>
<evidence type="ECO:0000313" key="4">
    <source>
        <dbReference type="EMBL" id="MBB4956745.1"/>
    </source>
</evidence>
<reference evidence="4 5" key="1">
    <citation type="submission" date="2020-08" db="EMBL/GenBank/DDBJ databases">
        <title>Sequencing the genomes of 1000 actinobacteria strains.</title>
        <authorList>
            <person name="Klenk H.-P."/>
        </authorList>
    </citation>
    <scope>NUCLEOTIDE SEQUENCE [LARGE SCALE GENOMIC DNA]</scope>
    <source>
        <strain evidence="4 5">DSM 45886</strain>
    </source>
</reference>
<protein>
    <submittedName>
        <fullName evidence="4">Ribosomal protein S18 acetylase RimI-like enzyme</fullName>
    </submittedName>
</protein>
<dbReference type="InterPro" id="IPR016181">
    <property type="entry name" value="Acyl_CoA_acyltransferase"/>
</dbReference>
<dbReference type="EMBL" id="JACHJW010000001">
    <property type="protein sequence ID" value="MBB4956745.1"/>
    <property type="molecule type" value="Genomic_DNA"/>
</dbReference>
<accession>A0A7W7SNC7</accession>
<keyword evidence="4" id="KW-0689">Ribosomal protein</keyword>
<keyword evidence="5" id="KW-1185">Reference proteome</keyword>
<dbReference type="RefSeq" id="WP_184532359.1">
    <property type="nucleotide sequence ID" value="NZ_JACHJW010000001.1"/>
</dbReference>
<evidence type="ECO:0000313" key="5">
    <source>
        <dbReference type="Proteomes" id="UP000578819"/>
    </source>
</evidence>
<proteinExistence type="predicted"/>
<name>A0A7W7SNC7_9ACTN</name>
<evidence type="ECO:0000256" key="1">
    <source>
        <dbReference type="ARBA" id="ARBA00022679"/>
    </source>
</evidence>
<dbReference type="InterPro" id="IPR050680">
    <property type="entry name" value="YpeA/RimI_acetyltransf"/>
</dbReference>
<dbReference type="Proteomes" id="UP000578819">
    <property type="component" value="Unassembled WGS sequence"/>
</dbReference>
<dbReference type="AlphaFoldDB" id="A0A7W7SNC7"/>
<dbReference type="InterPro" id="IPR000182">
    <property type="entry name" value="GNAT_dom"/>
</dbReference>
<dbReference type="PANTHER" id="PTHR43420">
    <property type="entry name" value="ACETYLTRANSFERASE"/>
    <property type="match status" value="1"/>
</dbReference>
<dbReference type="GO" id="GO:0016747">
    <property type="term" value="F:acyltransferase activity, transferring groups other than amino-acyl groups"/>
    <property type="evidence" value="ECO:0007669"/>
    <property type="project" value="InterPro"/>
</dbReference>
<sequence length="162" mass="17968">MTVVLRPMTEQEFAERNTVLVDRYADNLRESGRVSAAEAHDESVRQNSGFLPQGLDTPGMLLFMAEADDQPVGWLWVGPTIKADLPEQAWIYNIEVDEEHRGKGYGRAMLKAVERELGNHGYTKLGLNVFGSNTVAIRLYESLGFEVTAQQMAKPLTPTSAA</sequence>
<dbReference type="Pfam" id="PF00583">
    <property type="entry name" value="Acetyltransf_1"/>
    <property type="match status" value="1"/>
</dbReference>
<dbReference type="CDD" id="cd04301">
    <property type="entry name" value="NAT_SF"/>
    <property type="match status" value="1"/>
</dbReference>
<dbReference type="GO" id="GO:0005840">
    <property type="term" value="C:ribosome"/>
    <property type="evidence" value="ECO:0007669"/>
    <property type="project" value="UniProtKB-KW"/>
</dbReference>
<evidence type="ECO:0000259" key="3">
    <source>
        <dbReference type="PROSITE" id="PS51186"/>
    </source>
</evidence>
<keyword evidence="1" id="KW-0808">Transferase</keyword>
<gene>
    <name evidence="4" type="ORF">FHR38_000478</name>
</gene>
<organism evidence="4 5">
    <name type="scientific">Micromonospora polyrhachis</name>
    <dbReference type="NCBI Taxonomy" id="1282883"/>
    <lineage>
        <taxon>Bacteria</taxon>
        <taxon>Bacillati</taxon>
        <taxon>Actinomycetota</taxon>
        <taxon>Actinomycetes</taxon>
        <taxon>Micromonosporales</taxon>
        <taxon>Micromonosporaceae</taxon>
        <taxon>Micromonospora</taxon>
    </lineage>
</organism>
<feature type="domain" description="N-acetyltransferase" evidence="3">
    <location>
        <begin position="3"/>
        <end position="162"/>
    </location>
</feature>
<dbReference type="PROSITE" id="PS51186">
    <property type="entry name" value="GNAT"/>
    <property type="match status" value="1"/>
</dbReference>
<keyword evidence="2" id="KW-0012">Acyltransferase</keyword>
<keyword evidence="4" id="KW-0687">Ribonucleoprotein</keyword>